<feature type="domain" description="PPM-type phosphatase" evidence="13">
    <location>
        <begin position="102"/>
        <end position="353"/>
    </location>
</feature>
<dbReference type="SMART" id="SM00331">
    <property type="entry name" value="PP2C_SIG"/>
    <property type="match status" value="1"/>
</dbReference>
<dbReference type="GO" id="GO:0004722">
    <property type="term" value="F:protein serine/threonine phosphatase activity"/>
    <property type="evidence" value="ECO:0007669"/>
    <property type="project" value="UniProtKB-EC"/>
</dbReference>
<evidence type="ECO:0000256" key="2">
    <source>
        <dbReference type="ARBA" id="ARBA00001946"/>
    </source>
</evidence>
<evidence type="ECO:0000256" key="10">
    <source>
        <dbReference type="ARBA" id="ARBA00047761"/>
    </source>
</evidence>
<dbReference type="InParanoid" id="A0A7J7CWH2"/>
<dbReference type="SMART" id="SM00332">
    <property type="entry name" value="PP2Cc"/>
    <property type="match status" value="1"/>
</dbReference>
<dbReference type="InterPro" id="IPR036457">
    <property type="entry name" value="PPM-type-like_dom_sf"/>
</dbReference>
<evidence type="ECO:0000256" key="6">
    <source>
        <dbReference type="ARBA" id="ARBA00022801"/>
    </source>
</evidence>
<evidence type="ECO:0000256" key="8">
    <source>
        <dbReference type="ARBA" id="ARBA00022912"/>
    </source>
</evidence>
<dbReference type="Proteomes" id="UP000593562">
    <property type="component" value="Unassembled WGS sequence"/>
</dbReference>
<dbReference type="InterPro" id="IPR000222">
    <property type="entry name" value="PP2C_BS"/>
</dbReference>
<evidence type="ECO:0000256" key="9">
    <source>
        <dbReference type="ARBA" id="ARBA00023211"/>
    </source>
</evidence>
<keyword evidence="15" id="KW-1185">Reference proteome</keyword>
<evidence type="ECO:0000256" key="3">
    <source>
        <dbReference type="ARBA" id="ARBA00006702"/>
    </source>
</evidence>
<evidence type="ECO:0000256" key="11">
    <source>
        <dbReference type="ARBA" id="ARBA00048336"/>
    </source>
</evidence>
<reference evidence="14 15" key="1">
    <citation type="journal article" date="2020" name="Nat. Commun.">
        <title>Genome of Tripterygium wilfordii and identification of cytochrome P450 involved in triptolide biosynthesis.</title>
        <authorList>
            <person name="Tu L."/>
            <person name="Su P."/>
            <person name="Zhang Z."/>
            <person name="Gao L."/>
            <person name="Wang J."/>
            <person name="Hu T."/>
            <person name="Zhou J."/>
            <person name="Zhang Y."/>
            <person name="Zhao Y."/>
            <person name="Liu Y."/>
            <person name="Song Y."/>
            <person name="Tong Y."/>
            <person name="Lu Y."/>
            <person name="Yang J."/>
            <person name="Xu C."/>
            <person name="Jia M."/>
            <person name="Peters R.J."/>
            <person name="Huang L."/>
            <person name="Gao W."/>
        </authorList>
    </citation>
    <scope>NUCLEOTIDE SEQUENCE [LARGE SCALE GENOMIC DNA]</scope>
    <source>
        <strain evidence="15">cv. XIE 37</strain>
        <tissue evidence="14">Leaf</tissue>
    </source>
</reference>
<dbReference type="OrthoDB" id="10264738at2759"/>
<dbReference type="Pfam" id="PF00481">
    <property type="entry name" value="PP2C"/>
    <property type="match status" value="1"/>
</dbReference>
<keyword evidence="8 12" id="KW-0904">Protein phosphatase</keyword>
<keyword evidence="6 12" id="KW-0378">Hydrolase</keyword>
<comment type="cofactor">
    <cofactor evidence="2">
        <name>Mg(2+)</name>
        <dbReference type="ChEBI" id="CHEBI:18420"/>
    </cofactor>
</comment>
<dbReference type="EC" id="3.1.3.16" evidence="4"/>
<dbReference type="GO" id="GO:0046872">
    <property type="term" value="F:metal ion binding"/>
    <property type="evidence" value="ECO:0007669"/>
    <property type="project" value="UniProtKB-KW"/>
</dbReference>
<keyword evidence="7" id="KW-0460">Magnesium</keyword>
<dbReference type="Gene3D" id="3.60.40.10">
    <property type="entry name" value="PPM-type phosphatase domain"/>
    <property type="match status" value="1"/>
</dbReference>
<evidence type="ECO:0000256" key="12">
    <source>
        <dbReference type="RuleBase" id="RU003465"/>
    </source>
</evidence>
<dbReference type="EMBL" id="JAAARO010000013">
    <property type="protein sequence ID" value="KAF5738447.1"/>
    <property type="molecule type" value="Genomic_DNA"/>
</dbReference>
<dbReference type="PANTHER" id="PTHR47992">
    <property type="entry name" value="PROTEIN PHOSPHATASE"/>
    <property type="match status" value="1"/>
</dbReference>
<dbReference type="PROSITE" id="PS01032">
    <property type="entry name" value="PPM_1"/>
    <property type="match status" value="1"/>
</dbReference>
<keyword evidence="9" id="KW-0464">Manganese</keyword>
<dbReference type="AlphaFoldDB" id="A0A7J7CWH2"/>
<comment type="caution">
    <text evidence="14">The sequence shown here is derived from an EMBL/GenBank/DDBJ whole genome shotgun (WGS) entry which is preliminary data.</text>
</comment>
<sequence length="358" mass="38695">MSCAVAVPNSPIFSPPAFYCKSPSPAPMIGGPDLPPPTQSPLAPKAMKNVRGYRDPSAGATLLKRKRPGRLEIPVMSASPAMNSRVKTPGLDLQEVEVEQEGYSVYCKRGKRSVMEDRYSASVDLDGDSKHAFFGVFDGHGGAKAADFAAENLCKNILAEVSSGYEEDVEMAINNGYINTDKEFLKEGAAGGACCVTALIWKDNLLVSNLGDCRAVMSRGGRAETLTSDHHPSRKDENERIQALGGYVDCFHGVWRLQGSLAVSRAIGDQHLKKWVTAEPETTVLNIKPDCEFLILASDGLWEKVTDQEAVDIVRAFFIGADKPKPFSACKKLADLSIGRGSVDDISVMIVQLSHFVS</sequence>
<keyword evidence="5" id="KW-0479">Metal-binding</keyword>
<gene>
    <name evidence="14" type="ORF">HS088_TW13G01346</name>
</gene>
<dbReference type="GO" id="GO:0009738">
    <property type="term" value="P:abscisic acid-activated signaling pathway"/>
    <property type="evidence" value="ECO:0007669"/>
    <property type="project" value="UniProtKB-ARBA"/>
</dbReference>
<evidence type="ECO:0000313" key="14">
    <source>
        <dbReference type="EMBL" id="KAF5738447.1"/>
    </source>
</evidence>
<dbReference type="CDD" id="cd00143">
    <property type="entry name" value="PP2Cc"/>
    <property type="match status" value="1"/>
</dbReference>
<dbReference type="FunFam" id="3.60.40.10:FF:000044">
    <property type="entry name" value="probable protein phosphatase 2C 25"/>
    <property type="match status" value="1"/>
</dbReference>
<evidence type="ECO:0000313" key="15">
    <source>
        <dbReference type="Proteomes" id="UP000593562"/>
    </source>
</evidence>
<comment type="catalytic activity">
    <reaction evidence="10">
        <text>O-phospho-L-seryl-[protein] + H2O = L-seryl-[protein] + phosphate</text>
        <dbReference type="Rhea" id="RHEA:20629"/>
        <dbReference type="Rhea" id="RHEA-COMP:9863"/>
        <dbReference type="Rhea" id="RHEA-COMP:11604"/>
        <dbReference type="ChEBI" id="CHEBI:15377"/>
        <dbReference type="ChEBI" id="CHEBI:29999"/>
        <dbReference type="ChEBI" id="CHEBI:43474"/>
        <dbReference type="ChEBI" id="CHEBI:83421"/>
        <dbReference type="EC" id="3.1.3.16"/>
    </reaction>
</comment>
<proteinExistence type="inferred from homology"/>
<comment type="similarity">
    <text evidence="3 12">Belongs to the PP2C family.</text>
</comment>
<dbReference type="SUPFAM" id="SSF81606">
    <property type="entry name" value="PP2C-like"/>
    <property type="match status" value="1"/>
</dbReference>
<accession>A0A7J7CWH2</accession>
<evidence type="ECO:0000256" key="1">
    <source>
        <dbReference type="ARBA" id="ARBA00001936"/>
    </source>
</evidence>
<evidence type="ECO:0000256" key="5">
    <source>
        <dbReference type="ARBA" id="ARBA00022723"/>
    </source>
</evidence>
<dbReference type="PROSITE" id="PS51746">
    <property type="entry name" value="PPM_2"/>
    <property type="match status" value="1"/>
</dbReference>
<comment type="cofactor">
    <cofactor evidence="1">
        <name>Mn(2+)</name>
        <dbReference type="ChEBI" id="CHEBI:29035"/>
    </cofactor>
</comment>
<organism evidence="14 15">
    <name type="scientific">Tripterygium wilfordii</name>
    <name type="common">Thunder God vine</name>
    <dbReference type="NCBI Taxonomy" id="458696"/>
    <lineage>
        <taxon>Eukaryota</taxon>
        <taxon>Viridiplantae</taxon>
        <taxon>Streptophyta</taxon>
        <taxon>Embryophyta</taxon>
        <taxon>Tracheophyta</taxon>
        <taxon>Spermatophyta</taxon>
        <taxon>Magnoliopsida</taxon>
        <taxon>eudicotyledons</taxon>
        <taxon>Gunneridae</taxon>
        <taxon>Pentapetalae</taxon>
        <taxon>rosids</taxon>
        <taxon>fabids</taxon>
        <taxon>Celastrales</taxon>
        <taxon>Celastraceae</taxon>
        <taxon>Tripterygium</taxon>
    </lineage>
</organism>
<evidence type="ECO:0000259" key="13">
    <source>
        <dbReference type="PROSITE" id="PS51746"/>
    </source>
</evidence>
<name>A0A7J7CWH2_TRIWF</name>
<comment type="catalytic activity">
    <reaction evidence="11">
        <text>O-phospho-L-threonyl-[protein] + H2O = L-threonyl-[protein] + phosphate</text>
        <dbReference type="Rhea" id="RHEA:47004"/>
        <dbReference type="Rhea" id="RHEA-COMP:11060"/>
        <dbReference type="Rhea" id="RHEA-COMP:11605"/>
        <dbReference type="ChEBI" id="CHEBI:15377"/>
        <dbReference type="ChEBI" id="CHEBI:30013"/>
        <dbReference type="ChEBI" id="CHEBI:43474"/>
        <dbReference type="ChEBI" id="CHEBI:61977"/>
        <dbReference type="EC" id="3.1.3.16"/>
    </reaction>
</comment>
<evidence type="ECO:0000256" key="4">
    <source>
        <dbReference type="ARBA" id="ARBA00013081"/>
    </source>
</evidence>
<dbReference type="InterPro" id="IPR015655">
    <property type="entry name" value="PP2C"/>
</dbReference>
<dbReference type="InterPro" id="IPR001932">
    <property type="entry name" value="PPM-type_phosphatase-like_dom"/>
</dbReference>
<evidence type="ECO:0000256" key="7">
    <source>
        <dbReference type="ARBA" id="ARBA00022842"/>
    </source>
</evidence>
<protein>
    <recommendedName>
        <fullName evidence="4">protein-serine/threonine phosphatase</fullName>
        <ecNumber evidence="4">3.1.3.16</ecNumber>
    </recommendedName>
</protein>